<dbReference type="InterPro" id="IPR041698">
    <property type="entry name" value="Methyltransf_25"/>
</dbReference>
<dbReference type="EMBL" id="JAHLFV010000026">
    <property type="protein sequence ID" value="MBU3849161.1"/>
    <property type="molecule type" value="Genomic_DNA"/>
</dbReference>
<protein>
    <submittedName>
        <fullName evidence="3">Class I SAM-dependent methyltransferase</fullName>
    </submittedName>
</protein>
<comment type="caution">
    <text evidence="3">The sequence shown here is derived from an EMBL/GenBank/DDBJ whole genome shotgun (WGS) entry which is preliminary data.</text>
</comment>
<accession>A0A9E2L1W0</accession>
<name>A0A9E2L1W0_9SPIR</name>
<keyword evidence="3" id="KW-0489">Methyltransferase</keyword>
<evidence type="ECO:0000256" key="1">
    <source>
        <dbReference type="ARBA" id="ARBA00022679"/>
    </source>
</evidence>
<dbReference type="SUPFAM" id="SSF53335">
    <property type="entry name" value="S-adenosyl-L-methionine-dependent methyltransferases"/>
    <property type="match status" value="1"/>
</dbReference>
<organism evidence="3 4">
    <name type="scientific">Candidatus Treponema excrementipullorum</name>
    <dbReference type="NCBI Taxonomy" id="2838768"/>
    <lineage>
        <taxon>Bacteria</taxon>
        <taxon>Pseudomonadati</taxon>
        <taxon>Spirochaetota</taxon>
        <taxon>Spirochaetia</taxon>
        <taxon>Spirochaetales</taxon>
        <taxon>Treponemataceae</taxon>
        <taxon>Treponema</taxon>
    </lineage>
</organism>
<dbReference type="GO" id="GO:0032259">
    <property type="term" value="P:methylation"/>
    <property type="evidence" value="ECO:0007669"/>
    <property type="project" value="UniProtKB-KW"/>
</dbReference>
<keyword evidence="1" id="KW-0808">Transferase</keyword>
<dbReference type="Gene3D" id="3.40.50.150">
    <property type="entry name" value="Vaccinia Virus protein VP39"/>
    <property type="match status" value="1"/>
</dbReference>
<dbReference type="InterPro" id="IPR029063">
    <property type="entry name" value="SAM-dependent_MTases_sf"/>
</dbReference>
<reference evidence="3" key="1">
    <citation type="journal article" date="2021" name="PeerJ">
        <title>Extensive microbial diversity within the chicken gut microbiome revealed by metagenomics and culture.</title>
        <authorList>
            <person name="Gilroy R."/>
            <person name="Ravi A."/>
            <person name="Getino M."/>
            <person name="Pursley I."/>
            <person name="Horton D.L."/>
            <person name="Alikhan N.F."/>
            <person name="Baker D."/>
            <person name="Gharbi K."/>
            <person name="Hall N."/>
            <person name="Watson M."/>
            <person name="Adriaenssens E.M."/>
            <person name="Foster-Nyarko E."/>
            <person name="Jarju S."/>
            <person name="Secka A."/>
            <person name="Antonio M."/>
            <person name="Oren A."/>
            <person name="Chaudhuri R.R."/>
            <person name="La Ragione R."/>
            <person name="Hildebrand F."/>
            <person name="Pallen M.J."/>
        </authorList>
    </citation>
    <scope>NUCLEOTIDE SEQUENCE</scope>
    <source>
        <strain evidence="3">Gambia15-2214</strain>
    </source>
</reference>
<sequence>MDYAEKIVEYYDELFPVTKDEKSFFEDLVKSSAIESRILSIGCGTGVLEHHLAKKGCNVTGIDDNYCLLNSATRKSKPVYANIRFFSMSPLEMSHFLTQGFFTHIFCVSNRLIYISEIKIMKKIFADCKSLLHPGGCFVFQLPNYSYYISKGETLLPVSKSIRAKLLSKLIFAKGKSPVFLQQVETSTGNLVTIVDHKPIVLLLKDTITEWAKELGYTKVDYFSSFNKEPFDEKTSPTMVCIMQL</sequence>
<dbReference type="Gene3D" id="2.20.25.110">
    <property type="entry name" value="S-adenosyl-L-methionine-dependent methyltransferases"/>
    <property type="match status" value="1"/>
</dbReference>
<dbReference type="PANTHER" id="PTHR43861">
    <property type="entry name" value="TRANS-ACONITATE 2-METHYLTRANSFERASE-RELATED"/>
    <property type="match status" value="1"/>
</dbReference>
<proteinExistence type="predicted"/>
<evidence type="ECO:0000313" key="4">
    <source>
        <dbReference type="Proteomes" id="UP000823914"/>
    </source>
</evidence>
<dbReference type="Proteomes" id="UP000823914">
    <property type="component" value="Unassembled WGS sequence"/>
</dbReference>
<dbReference type="Pfam" id="PF13649">
    <property type="entry name" value="Methyltransf_25"/>
    <property type="match status" value="1"/>
</dbReference>
<dbReference type="CDD" id="cd02440">
    <property type="entry name" value="AdoMet_MTases"/>
    <property type="match status" value="1"/>
</dbReference>
<reference evidence="3" key="2">
    <citation type="submission" date="2021-04" db="EMBL/GenBank/DDBJ databases">
        <authorList>
            <person name="Gilroy R."/>
        </authorList>
    </citation>
    <scope>NUCLEOTIDE SEQUENCE</scope>
    <source>
        <strain evidence="3">Gambia15-2214</strain>
    </source>
</reference>
<evidence type="ECO:0000313" key="3">
    <source>
        <dbReference type="EMBL" id="MBU3849161.1"/>
    </source>
</evidence>
<feature type="domain" description="Methyltransferase" evidence="2">
    <location>
        <begin position="38"/>
        <end position="136"/>
    </location>
</feature>
<dbReference type="GO" id="GO:0008168">
    <property type="term" value="F:methyltransferase activity"/>
    <property type="evidence" value="ECO:0007669"/>
    <property type="project" value="UniProtKB-KW"/>
</dbReference>
<dbReference type="AlphaFoldDB" id="A0A9E2L1W0"/>
<gene>
    <name evidence="3" type="ORF">IAA16_01185</name>
</gene>
<evidence type="ECO:0000259" key="2">
    <source>
        <dbReference type="Pfam" id="PF13649"/>
    </source>
</evidence>